<evidence type="ECO:0000313" key="1">
    <source>
        <dbReference type="EMBL" id="GAG14162.1"/>
    </source>
</evidence>
<dbReference type="EMBL" id="BARS01037507">
    <property type="protein sequence ID" value="GAG14162.1"/>
    <property type="molecule type" value="Genomic_DNA"/>
</dbReference>
<proteinExistence type="predicted"/>
<protein>
    <submittedName>
        <fullName evidence="1">Uncharacterized protein</fullName>
    </submittedName>
</protein>
<reference evidence="1" key="1">
    <citation type="journal article" date="2014" name="Front. Microbiol.">
        <title>High frequency of phylogenetically diverse reductive dehalogenase-homologous genes in deep subseafloor sedimentary metagenomes.</title>
        <authorList>
            <person name="Kawai M."/>
            <person name="Futagami T."/>
            <person name="Toyoda A."/>
            <person name="Takaki Y."/>
            <person name="Nishi S."/>
            <person name="Hori S."/>
            <person name="Arai W."/>
            <person name="Tsubouchi T."/>
            <person name="Morono Y."/>
            <person name="Uchiyama I."/>
            <person name="Ito T."/>
            <person name="Fujiyama A."/>
            <person name="Inagaki F."/>
            <person name="Takami H."/>
        </authorList>
    </citation>
    <scope>NUCLEOTIDE SEQUENCE</scope>
    <source>
        <strain evidence="1">Expedition CK06-06</strain>
    </source>
</reference>
<organism evidence="1">
    <name type="scientific">marine sediment metagenome</name>
    <dbReference type="NCBI Taxonomy" id="412755"/>
    <lineage>
        <taxon>unclassified sequences</taxon>
        <taxon>metagenomes</taxon>
        <taxon>ecological metagenomes</taxon>
    </lineage>
</organism>
<name>X0VSN6_9ZZZZ</name>
<gene>
    <name evidence="1" type="ORF">S01H1_57511</name>
</gene>
<comment type="caution">
    <text evidence="1">The sequence shown here is derived from an EMBL/GenBank/DDBJ whole genome shotgun (WGS) entry which is preliminary data.</text>
</comment>
<accession>X0VSN6</accession>
<sequence>MEGDMFSLIPLENSETHSELTDDERVEYLLELLEEHLETPQLRIIPAIES</sequence>
<dbReference type="AlphaFoldDB" id="X0VSN6"/>